<name>A0AAV7MKK7_PLEWA</name>
<comment type="caution">
    <text evidence="1">The sequence shown here is derived from an EMBL/GenBank/DDBJ whole genome shotgun (WGS) entry which is preliminary data.</text>
</comment>
<evidence type="ECO:0000313" key="1">
    <source>
        <dbReference type="EMBL" id="KAJ1103039.1"/>
    </source>
</evidence>
<dbReference type="EMBL" id="JANPWB010000013">
    <property type="protein sequence ID" value="KAJ1103039.1"/>
    <property type="molecule type" value="Genomic_DNA"/>
</dbReference>
<dbReference type="AlphaFoldDB" id="A0AAV7MKK7"/>
<accession>A0AAV7MKK7</accession>
<organism evidence="1 2">
    <name type="scientific">Pleurodeles waltl</name>
    <name type="common">Iberian ribbed newt</name>
    <dbReference type="NCBI Taxonomy" id="8319"/>
    <lineage>
        <taxon>Eukaryota</taxon>
        <taxon>Metazoa</taxon>
        <taxon>Chordata</taxon>
        <taxon>Craniata</taxon>
        <taxon>Vertebrata</taxon>
        <taxon>Euteleostomi</taxon>
        <taxon>Amphibia</taxon>
        <taxon>Batrachia</taxon>
        <taxon>Caudata</taxon>
        <taxon>Salamandroidea</taxon>
        <taxon>Salamandridae</taxon>
        <taxon>Pleurodelinae</taxon>
        <taxon>Pleurodeles</taxon>
    </lineage>
</organism>
<gene>
    <name evidence="1" type="ORF">NDU88_000467</name>
</gene>
<reference evidence="1" key="1">
    <citation type="journal article" date="2022" name="bioRxiv">
        <title>Sequencing and chromosome-scale assembly of the giantPleurodeles waltlgenome.</title>
        <authorList>
            <person name="Brown T."/>
            <person name="Elewa A."/>
            <person name="Iarovenko S."/>
            <person name="Subramanian E."/>
            <person name="Araus A.J."/>
            <person name="Petzold A."/>
            <person name="Susuki M."/>
            <person name="Suzuki K.-i.T."/>
            <person name="Hayashi T."/>
            <person name="Toyoda A."/>
            <person name="Oliveira C."/>
            <person name="Osipova E."/>
            <person name="Leigh N.D."/>
            <person name="Simon A."/>
            <person name="Yun M.H."/>
        </authorList>
    </citation>
    <scope>NUCLEOTIDE SEQUENCE</scope>
    <source>
        <strain evidence="1">20211129_DDA</strain>
        <tissue evidence="1">Liver</tissue>
    </source>
</reference>
<evidence type="ECO:0000313" key="2">
    <source>
        <dbReference type="Proteomes" id="UP001066276"/>
    </source>
</evidence>
<sequence>MPQTGGLPETERPEDAEPDCRARWLRDRAAFEASLGMCGRIRAGGALPSRGGGRTLHKRYVSLKRLEKCRQGPGLCHGHGAPQIDPQISST</sequence>
<dbReference type="Proteomes" id="UP001066276">
    <property type="component" value="Chromosome 9"/>
</dbReference>
<keyword evidence="2" id="KW-1185">Reference proteome</keyword>
<proteinExistence type="predicted"/>
<protein>
    <submittedName>
        <fullName evidence="1">Uncharacterized protein</fullName>
    </submittedName>
</protein>